<evidence type="ECO:0000256" key="4">
    <source>
        <dbReference type="ARBA" id="ARBA00023136"/>
    </source>
</evidence>
<dbReference type="InterPro" id="IPR051423">
    <property type="entry name" value="CD225/Dispanin"/>
</dbReference>
<dbReference type="STRING" id="243061.AWC25_06815"/>
<reference evidence="7" key="1">
    <citation type="submission" date="2016-09" db="EMBL/GenBank/DDBJ databases">
        <authorList>
            <person name="Greninger A.L."/>
            <person name="Jerome K.R."/>
            <person name="Mcnair B."/>
            <person name="Wallis C."/>
            <person name="Fang F."/>
        </authorList>
    </citation>
    <scope>NUCLEOTIDE SEQUENCE [LARGE SCALE GENOMIC DNA]</scope>
    <source>
        <strain evidence="7">BC1_M4</strain>
    </source>
</reference>
<proteinExistence type="predicted"/>
<dbReference type="PANTHER" id="PTHR14948:SF25">
    <property type="entry name" value="DUF4190 DOMAIN-CONTAINING PROTEIN"/>
    <property type="match status" value="1"/>
</dbReference>
<comment type="caution">
    <text evidence="6">The sequence shown here is derived from an EMBL/GenBank/DDBJ whole genome shotgun (WGS) entry which is preliminary data.</text>
</comment>
<comment type="subcellular location">
    <subcellularLocation>
        <location evidence="1">Membrane</location>
    </subcellularLocation>
</comment>
<dbReference type="InterPro" id="IPR007593">
    <property type="entry name" value="CD225/Dispanin_fam"/>
</dbReference>
<keyword evidence="2 5" id="KW-0812">Transmembrane</keyword>
<dbReference type="PANTHER" id="PTHR14948">
    <property type="entry name" value="NG5"/>
    <property type="match status" value="1"/>
</dbReference>
<dbReference type="GO" id="GO:0016020">
    <property type="term" value="C:membrane"/>
    <property type="evidence" value="ECO:0007669"/>
    <property type="project" value="UniProtKB-SubCell"/>
</dbReference>
<evidence type="ECO:0000313" key="7">
    <source>
        <dbReference type="Proteomes" id="UP000094224"/>
    </source>
</evidence>
<dbReference type="AlphaFoldDB" id="A0A1E3SRY2"/>
<dbReference type="Proteomes" id="UP000094224">
    <property type="component" value="Unassembled WGS sequence"/>
</dbReference>
<evidence type="ECO:0000313" key="6">
    <source>
        <dbReference type="EMBL" id="ODR04901.1"/>
    </source>
</evidence>
<dbReference type="Pfam" id="PF04505">
    <property type="entry name" value="CD225"/>
    <property type="match status" value="1"/>
</dbReference>
<evidence type="ECO:0000256" key="1">
    <source>
        <dbReference type="ARBA" id="ARBA00004370"/>
    </source>
</evidence>
<keyword evidence="7" id="KW-1185">Reference proteome</keyword>
<evidence type="ECO:0008006" key="8">
    <source>
        <dbReference type="Google" id="ProtNLM"/>
    </source>
</evidence>
<keyword evidence="4 5" id="KW-0472">Membrane</keyword>
<dbReference type="RefSeq" id="WP_069401298.1">
    <property type="nucleotide sequence ID" value="NZ_JACKTB010000090.1"/>
</dbReference>
<gene>
    <name evidence="6" type="ORF">BHQ21_16165</name>
</gene>
<sequence>MTAQPPSPGYPPQQPPAGQPPDNYLVWSILATLFCCLPLGIVAIVKSSQVSGLWAQGQYAEAQAAADAAKKWVKWSVIAAVVGAVLYAIVLGIIALTADNSTSAALAAMR</sequence>
<evidence type="ECO:0000256" key="5">
    <source>
        <dbReference type="SAM" id="Phobius"/>
    </source>
</evidence>
<evidence type="ECO:0000256" key="2">
    <source>
        <dbReference type="ARBA" id="ARBA00022692"/>
    </source>
</evidence>
<organism evidence="6 7">
    <name type="scientific">Mycobacterium sherrisii</name>
    <dbReference type="NCBI Taxonomy" id="243061"/>
    <lineage>
        <taxon>Bacteria</taxon>
        <taxon>Bacillati</taxon>
        <taxon>Actinomycetota</taxon>
        <taxon>Actinomycetes</taxon>
        <taxon>Mycobacteriales</taxon>
        <taxon>Mycobacteriaceae</taxon>
        <taxon>Mycobacterium</taxon>
        <taxon>Mycobacterium simiae complex</taxon>
    </lineage>
</organism>
<keyword evidence="3 5" id="KW-1133">Transmembrane helix</keyword>
<accession>A0A1E3SRY2</accession>
<name>A0A1E3SRY2_9MYCO</name>
<feature type="transmembrane region" description="Helical" evidence="5">
    <location>
        <begin position="77"/>
        <end position="98"/>
    </location>
</feature>
<dbReference type="EMBL" id="MIHC01000027">
    <property type="protein sequence ID" value="ODR04901.1"/>
    <property type="molecule type" value="Genomic_DNA"/>
</dbReference>
<evidence type="ECO:0000256" key="3">
    <source>
        <dbReference type="ARBA" id="ARBA00022989"/>
    </source>
</evidence>
<feature type="transmembrane region" description="Helical" evidence="5">
    <location>
        <begin position="24"/>
        <end position="45"/>
    </location>
</feature>
<protein>
    <recommendedName>
        <fullName evidence="8">Interferon-induced transmembrane protein</fullName>
    </recommendedName>
</protein>
<dbReference type="OrthoDB" id="9815705at2"/>